<evidence type="ECO:0000256" key="4">
    <source>
        <dbReference type="ARBA" id="ARBA00023136"/>
    </source>
</evidence>
<protein>
    <submittedName>
        <fullName evidence="7">Oligopeptide transport system permease protein OppB</fullName>
    </submittedName>
</protein>
<evidence type="ECO:0000313" key="8">
    <source>
        <dbReference type="Proteomes" id="UP000239549"/>
    </source>
</evidence>
<keyword evidence="8" id="KW-1185">Reference proteome</keyword>
<feature type="transmembrane region" description="Helical" evidence="5">
    <location>
        <begin position="106"/>
        <end position="128"/>
    </location>
</feature>
<feature type="transmembrane region" description="Helical" evidence="5">
    <location>
        <begin position="193"/>
        <end position="215"/>
    </location>
</feature>
<feature type="transmembrane region" description="Helical" evidence="5">
    <location>
        <begin position="140"/>
        <end position="173"/>
    </location>
</feature>
<reference evidence="8" key="1">
    <citation type="submission" date="2018-02" db="EMBL/GenBank/DDBJ databases">
        <title>Genome sequence of Desulfocucumis palustris strain NAW-5.</title>
        <authorList>
            <person name="Watanabe M."/>
            <person name="Kojima H."/>
            <person name="Fukui M."/>
        </authorList>
    </citation>
    <scope>NUCLEOTIDE SEQUENCE [LARGE SCALE GENOMIC DNA]</scope>
    <source>
        <strain evidence="8">NAW-5</strain>
    </source>
</reference>
<sequence>MGRLKKNGFRLAEYGFTILIVITLNFFLPRMMPGDPFLVLSSDSPEQEEIVLNEEQREFYLHHYGLDKPAGVQYFTYLGELCRGDLGYSVYYREPVSVIILRRLPWTILMVMAALVLSTCIGVILGSLSAWYRERWPDKVLFFSLILLSEIPAFLLGLVLLFVFAAGLGLFPLSGALTHFADYGNRWEKLLDILHHACLPVMALTVARLGGMYLLSRNSMTTVLEKDYLRTAWAKGLTPGRVIFRHALRNALLPITTRVFLSLGSLVGGAILVENVFAYPGLGYLMREAVRVHDYPVVQGIFLVVTIFVLLANFFADLAYRILDPRIGDYGGTRGG</sequence>
<dbReference type="CDD" id="cd06261">
    <property type="entry name" value="TM_PBP2"/>
    <property type="match status" value="1"/>
</dbReference>
<feature type="transmembrane region" description="Helical" evidence="5">
    <location>
        <begin position="12"/>
        <end position="32"/>
    </location>
</feature>
<evidence type="ECO:0000256" key="2">
    <source>
        <dbReference type="ARBA" id="ARBA00022692"/>
    </source>
</evidence>
<dbReference type="GO" id="GO:0055085">
    <property type="term" value="P:transmembrane transport"/>
    <property type="evidence" value="ECO:0007669"/>
    <property type="project" value="InterPro"/>
</dbReference>
<keyword evidence="3 5" id="KW-1133">Transmembrane helix</keyword>
<dbReference type="InterPro" id="IPR035906">
    <property type="entry name" value="MetI-like_sf"/>
</dbReference>
<dbReference type="PROSITE" id="PS50928">
    <property type="entry name" value="ABC_TM1"/>
    <property type="match status" value="1"/>
</dbReference>
<dbReference type="SUPFAM" id="SSF161098">
    <property type="entry name" value="MetI-like"/>
    <property type="match status" value="1"/>
</dbReference>
<dbReference type="GO" id="GO:0005886">
    <property type="term" value="C:plasma membrane"/>
    <property type="evidence" value="ECO:0007669"/>
    <property type="project" value="UniProtKB-SubCell"/>
</dbReference>
<proteinExistence type="inferred from homology"/>
<accession>A0A2L2XAJ6</accession>
<evidence type="ECO:0000256" key="1">
    <source>
        <dbReference type="ARBA" id="ARBA00004141"/>
    </source>
</evidence>
<feature type="domain" description="ABC transmembrane type-1" evidence="6">
    <location>
        <begin position="104"/>
        <end position="316"/>
    </location>
</feature>
<keyword evidence="5" id="KW-0813">Transport</keyword>
<evidence type="ECO:0000256" key="3">
    <source>
        <dbReference type="ARBA" id="ARBA00022989"/>
    </source>
</evidence>
<gene>
    <name evidence="7" type="ORF">DCCM_2207</name>
</gene>
<dbReference type="PANTHER" id="PTHR43376">
    <property type="entry name" value="OLIGOPEPTIDE TRANSPORT SYSTEM PERMEASE PROTEIN"/>
    <property type="match status" value="1"/>
</dbReference>
<keyword evidence="2 5" id="KW-0812">Transmembrane</keyword>
<comment type="caution">
    <text evidence="7">The sequence shown here is derived from an EMBL/GenBank/DDBJ whole genome shotgun (WGS) entry which is preliminary data.</text>
</comment>
<dbReference type="PANTHER" id="PTHR43376:SF1">
    <property type="entry name" value="OLIGOPEPTIDE TRANSPORT SYSTEM PERMEASE PROTEIN"/>
    <property type="match status" value="1"/>
</dbReference>
<evidence type="ECO:0000256" key="5">
    <source>
        <dbReference type="RuleBase" id="RU363032"/>
    </source>
</evidence>
<feature type="transmembrane region" description="Helical" evidence="5">
    <location>
        <begin position="259"/>
        <end position="277"/>
    </location>
</feature>
<evidence type="ECO:0000313" key="7">
    <source>
        <dbReference type="EMBL" id="GBF33110.1"/>
    </source>
</evidence>
<name>A0A2L2XAJ6_9FIRM</name>
<feature type="transmembrane region" description="Helical" evidence="5">
    <location>
        <begin position="297"/>
        <end position="316"/>
    </location>
</feature>
<dbReference type="InterPro" id="IPR000515">
    <property type="entry name" value="MetI-like"/>
</dbReference>
<dbReference type="Pfam" id="PF00528">
    <property type="entry name" value="BPD_transp_1"/>
    <property type="match status" value="1"/>
</dbReference>
<dbReference type="EMBL" id="BFAV01000073">
    <property type="protein sequence ID" value="GBF33110.1"/>
    <property type="molecule type" value="Genomic_DNA"/>
</dbReference>
<comment type="subcellular location">
    <subcellularLocation>
        <location evidence="5">Cell membrane</location>
        <topology evidence="5">Multi-pass membrane protein</topology>
    </subcellularLocation>
    <subcellularLocation>
        <location evidence="1">Membrane</location>
        <topology evidence="1">Multi-pass membrane protein</topology>
    </subcellularLocation>
</comment>
<evidence type="ECO:0000259" key="6">
    <source>
        <dbReference type="PROSITE" id="PS50928"/>
    </source>
</evidence>
<organism evidence="7 8">
    <name type="scientific">Desulfocucumis palustris</name>
    <dbReference type="NCBI Taxonomy" id="1898651"/>
    <lineage>
        <taxon>Bacteria</taxon>
        <taxon>Bacillati</taxon>
        <taxon>Bacillota</taxon>
        <taxon>Clostridia</taxon>
        <taxon>Eubacteriales</taxon>
        <taxon>Desulfocucumaceae</taxon>
        <taxon>Desulfocucumis</taxon>
    </lineage>
</organism>
<dbReference type="Gene3D" id="1.10.3720.10">
    <property type="entry name" value="MetI-like"/>
    <property type="match status" value="1"/>
</dbReference>
<dbReference type="RefSeq" id="WP_373855400.1">
    <property type="nucleotide sequence ID" value="NZ_BFAV01000073.1"/>
</dbReference>
<dbReference type="AlphaFoldDB" id="A0A2L2XAJ6"/>
<dbReference type="Proteomes" id="UP000239549">
    <property type="component" value="Unassembled WGS sequence"/>
</dbReference>
<keyword evidence="4 5" id="KW-0472">Membrane</keyword>
<comment type="similarity">
    <text evidence="5">Belongs to the binding-protein-dependent transport system permease family.</text>
</comment>